<dbReference type="GO" id="GO:0001510">
    <property type="term" value="P:RNA methylation"/>
    <property type="evidence" value="ECO:0007669"/>
    <property type="project" value="UniProtKB-ARBA"/>
</dbReference>
<dbReference type="PANTHER" id="PTHR11061">
    <property type="entry name" value="RNA M5U METHYLTRANSFERASE"/>
    <property type="match status" value="1"/>
</dbReference>
<organism evidence="8 10">
    <name type="scientific">Cannabis sativa</name>
    <name type="common">Hemp</name>
    <name type="synonym">Marijuana</name>
    <dbReference type="NCBI Taxonomy" id="3483"/>
    <lineage>
        <taxon>Eukaryota</taxon>
        <taxon>Viridiplantae</taxon>
        <taxon>Streptophyta</taxon>
        <taxon>Embryophyta</taxon>
        <taxon>Tracheophyta</taxon>
        <taxon>Spermatophyta</taxon>
        <taxon>Magnoliopsida</taxon>
        <taxon>eudicotyledons</taxon>
        <taxon>Gunneridae</taxon>
        <taxon>Pentapetalae</taxon>
        <taxon>rosids</taxon>
        <taxon>fabids</taxon>
        <taxon>Rosales</taxon>
        <taxon>Cannabaceae</taxon>
        <taxon>Cannabis</taxon>
    </lineage>
</organism>
<dbReference type="InterPro" id="IPR030391">
    <property type="entry name" value="MeTrfase_TrmA_CS"/>
</dbReference>
<dbReference type="FunFam" id="2.40.50.140:FF:000231">
    <property type="entry name" value="RNA methyltransferase family protein"/>
    <property type="match status" value="1"/>
</dbReference>
<gene>
    <name evidence="6" type="ORF">F8388_023955</name>
    <name evidence="7" type="ORF">G4B88_019818</name>
    <name evidence="8" type="ORF">G4B88_022328</name>
</gene>
<feature type="binding site" evidence="4">
    <location>
        <position position="467"/>
    </location>
    <ligand>
        <name>S-adenosyl-L-methionine</name>
        <dbReference type="ChEBI" id="CHEBI:59789"/>
    </ligand>
</feature>
<dbReference type="FunFam" id="2.40.50.1070:FF:000003">
    <property type="entry name" value="23S rRNA (Uracil-5-)-methyltransferase RumA"/>
    <property type="match status" value="1"/>
</dbReference>
<dbReference type="EMBL" id="JAATIP010000186">
    <property type="protein sequence ID" value="KAF4362103.1"/>
    <property type="molecule type" value="Genomic_DNA"/>
</dbReference>
<dbReference type="InterPro" id="IPR012340">
    <property type="entry name" value="NA-bd_OB-fold"/>
</dbReference>
<dbReference type="Gene3D" id="2.40.50.1070">
    <property type="match status" value="1"/>
</dbReference>
<dbReference type="EMBL" id="JAATIQ010000021">
    <property type="protein sequence ID" value="KAF4399245.1"/>
    <property type="molecule type" value="Genomic_DNA"/>
</dbReference>
<dbReference type="InterPro" id="IPR010280">
    <property type="entry name" value="U5_MeTrfase_fam"/>
</dbReference>
<dbReference type="SUPFAM" id="SSF50249">
    <property type="entry name" value="Nucleic acid-binding proteins"/>
    <property type="match status" value="1"/>
</dbReference>
<dbReference type="CDD" id="cd02440">
    <property type="entry name" value="AdoMet_MTases"/>
    <property type="match status" value="1"/>
</dbReference>
<dbReference type="GO" id="GO:0008173">
    <property type="term" value="F:RNA methyltransferase activity"/>
    <property type="evidence" value="ECO:0007669"/>
    <property type="project" value="InterPro"/>
</dbReference>
<accession>A0A7J6HW84</accession>
<dbReference type="AlphaFoldDB" id="A0A7J6HW84"/>
<dbReference type="Proteomes" id="UP000525078">
    <property type="component" value="Unassembled WGS sequence"/>
</dbReference>
<feature type="active site" description="Nucleophile" evidence="4">
    <location>
        <position position="494"/>
    </location>
</feature>
<evidence type="ECO:0000256" key="1">
    <source>
        <dbReference type="ARBA" id="ARBA00022603"/>
    </source>
</evidence>
<evidence type="ECO:0000256" key="2">
    <source>
        <dbReference type="ARBA" id="ARBA00022679"/>
    </source>
</evidence>
<dbReference type="PANTHER" id="PTHR11061:SF30">
    <property type="entry name" value="TRNA (URACIL(54)-C(5))-METHYLTRANSFERASE"/>
    <property type="match status" value="1"/>
</dbReference>
<feature type="binding site" evidence="4">
    <location>
        <position position="419"/>
    </location>
    <ligand>
        <name>S-adenosyl-L-methionine</name>
        <dbReference type="ChEBI" id="CHEBI:59789"/>
    </ligand>
</feature>
<dbReference type="GO" id="GO:0008757">
    <property type="term" value="F:S-adenosylmethionine-dependent methyltransferase activity"/>
    <property type="evidence" value="ECO:0007669"/>
    <property type="project" value="UniProtKB-ARBA"/>
</dbReference>
<proteinExistence type="inferred from homology"/>
<dbReference type="Gene3D" id="2.40.50.140">
    <property type="entry name" value="Nucleic acid-binding proteins"/>
    <property type="match status" value="1"/>
</dbReference>
<evidence type="ECO:0000256" key="4">
    <source>
        <dbReference type="PROSITE-ProRule" id="PRU01024"/>
    </source>
</evidence>
<reference evidence="9 10" key="1">
    <citation type="journal article" date="2020" name="bioRxiv">
        <title>Sequence and annotation of 42 cannabis genomes reveals extensive copy number variation in cannabinoid synthesis and pathogen resistance genes.</title>
        <authorList>
            <person name="Mckernan K.J."/>
            <person name="Helbert Y."/>
            <person name="Kane L.T."/>
            <person name="Ebling H."/>
            <person name="Zhang L."/>
            <person name="Liu B."/>
            <person name="Eaton Z."/>
            <person name="Mclaughlin S."/>
            <person name="Kingan S."/>
            <person name="Baybayan P."/>
            <person name="Concepcion G."/>
            <person name="Jordan M."/>
            <person name="Riva A."/>
            <person name="Barbazuk W."/>
            <person name="Harkins T."/>
        </authorList>
    </citation>
    <scope>NUCLEOTIDE SEQUENCE [LARGE SCALE GENOMIC DNA]</scope>
    <source>
        <strain evidence="9 10">cv. Jamaican Lion 4</strain>
        <strain evidence="8">Father</strain>
        <strain evidence="6">Mother</strain>
        <tissue evidence="8">Leaf</tissue>
    </source>
</reference>
<feature type="binding site" evidence="4">
    <location>
        <position position="398"/>
    </location>
    <ligand>
        <name>S-adenosyl-L-methionine</name>
        <dbReference type="ChEBI" id="CHEBI:59789"/>
    </ligand>
</feature>
<evidence type="ECO:0000313" key="9">
    <source>
        <dbReference type="Proteomes" id="UP000525078"/>
    </source>
</evidence>
<keyword evidence="10" id="KW-1185">Reference proteome</keyword>
<feature type="binding site" evidence="4">
    <location>
        <position position="367"/>
    </location>
    <ligand>
        <name>S-adenosyl-L-methionine</name>
        <dbReference type="ChEBI" id="CHEBI:59789"/>
    </ligand>
</feature>
<feature type="domain" description="TRAM" evidence="5">
    <location>
        <begin position="57"/>
        <end position="117"/>
    </location>
</feature>
<evidence type="ECO:0000256" key="3">
    <source>
        <dbReference type="ARBA" id="ARBA00022691"/>
    </source>
</evidence>
<dbReference type="PROSITE" id="PS51687">
    <property type="entry name" value="SAM_MT_RNA_M5U"/>
    <property type="match status" value="1"/>
</dbReference>
<protein>
    <recommendedName>
        <fullName evidence="5">TRAM domain-containing protein</fullName>
    </recommendedName>
</protein>
<name>A0A7J6HW84_CANSA</name>
<evidence type="ECO:0000313" key="10">
    <source>
        <dbReference type="Proteomes" id="UP000583929"/>
    </source>
</evidence>
<dbReference type="InterPro" id="IPR029063">
    <property type="entry name" value="SAM-dependent_MTases_sf"/>
</dbReference>
<keyword evidence="1 4" id="KW-0489">Methyltransferase</keyword>
<dbReference type="PROSITE" id="PS50926">
    <property type="entry name" value="TRAM"/>
    <property type="match status" value="1"/>
</dbReference>
<dbReference type="EMBL" id="JAATIQ010000029">
    <property type="protein sequence ID" value="KAF4398097.1"/>
    <property type="molecule type" value="Genomic_DNA"/>
</dbReference>
<keyword evidence="3 4" id="KW-0949">S-adenosyl-L-methionine</keyword>
<dbReference type="Pfam" id="PF05958">
    <property type="entry name" value="tRNA_U5-meth_tr"/>
    <property type="match status" value="1"/>
</dbReference>
<dbReference type="GO" id="GO:0006396">
    <property type="term" value="P:RNA processing"/>
    <property type="evidence" value="ECO:0007669"/>
    <property type="project" value="InterPro"/>
</dbReference>
<dbReference type="NCBIfam" id="TIGR00479">
    <property type="entry name" value="rumA"/>
    <property type="match status" value="1"/>
</dbReference>
<keyword evidence="2 4" id="KW-0808">Transferase</keyword>
<dbReference type="Gene3D" id="3.40.50.150">
    <property type="entry name" value="Vaccinia Virus protein VP39"/>
    <property type="match status" value="1"/>
</dbReference>
<evidence type="ECO:0000313" key="6">
    <source>
        <dbReference type="EMBL" id="KAF4362103.1"/>
    </source>
</evidence>
<evidence type="ECO:0000313" key="8">
    <source>
        <dbReference type="EMBL" id="KAF4399245.1"/>
    </source>
</evidence>
<dbReference type="SUPFAM" id="SSF53335">
    <property type="entry name" value="S-adenosyl-L-methionine-dependent methyltransferases"/>
    <property type="match status" value="1"/>
</dbReference>
<sequence length="549" mass="61401">MATMPSHGLRHLYTTRPWQKTYRFSTSLASLSSFTEDSEQTKSNAAETSSTTSGPYFPKRNQTLELVCESLAFKGKGLCKVEDTGFVVLCDRALPGERFIGRVTRKKGNYAEVTKLKTLSPPWDLVDAPCEYASYCGGCKMQNLSYEAQIRAKEQQVHDLVIHVGKFSQSELESLRIMKPIVPCDIQFHYRNKMEFSFGSAKWLPKEALAEKQEGDSNYALGLHAPGFFDKVLDVNKCLLQSEPANMVLAAIQDCWRDAELGLSPYNARSHVGFLKHLMLRSGRNLNNGLPELMVNFVTSSYKPELLKPLVERVTAVPEVVSVMNNVNTSVGNTSVGEEEYTLHGKPYITETLRGLTFQISANSFFQTNTRQAEVLYRLIEECAGLRGDGSEIVLDLFCGTGTIGLTLARRVKHVYGYEVVPQAISDARLNAELNDIHNATFVQGDLNKIDENFGSNFPRPDIVISDPNRPGMHMKLIKFLLKLKAPQIIYVSCNPATCARDLDYLCHGVMEKNIKGCYKLKSVQPVDMFPHTPHIECICLLELCDNPS</sequence>
<dbReference type="InterPro" id="IPR002792">
    <property type="entry name" value="TRAM_dom"/>
</dbReference>
<comment type="caution">
    <text evidence="8">The sequence shown here is derived from an EMBL/GenBank/DDBJ whole genome shotgun (WGS) entry which is preliminary data.</text>
</comment>
<evidence type="ECO:0000313" key="7">
    <source>
        <dbReference type="EMBL" id="KAF4398097.1"/>
    </source>
</evidence>
<dbReference type="FunFam" id="3.40.50.150:FF:000009">
    <property type="entry name" value="23S rRNA (Uracil(1939)-C(5))-methyltransferase RlmD"/>
    <property type="match status" value="1"/>
</dbReference>
<comment type="similarity">
    <text evidence="4">Belongs to the class I-like SAM-binding methyltransferase superfamily. RNA M5U methyltransferase family.</text>
</comment>
<dbReference type="PROSITE" id="PS01231">
    <property type="entry name" value="TRMA_2"/>
    <property type="match status" value="1"/>
</dbReference>
<evidence type="ECO:0000259" key="5">
    <source>
        <dbReference type="PROSITE" id="PS50926"/>
    </source>
</evidence>
<dbReference type="Proteomes" id="UP000583929">
    <property type="component" value="Unassembled WGS sequence"/>
</dbReference>